<evidence type="ECO:0000313" key="3">
    <source>
        <dbReference type="Proteomes" id="UP000291866"/>
    </source>
</evidence>
<dbReference type="InterPro" id="IPR052701">
    <property type="entry name" value="GAG_Ulvan_Degrading_Sulfatases"/>
</dbReference>
<dbReference type="Gene3D" id="3.40.720.10">
    <property type="entry name" value="Alkaline Phosphatase, subunit A"/>
    <property type="match status" value="1"/>
</dbReference>
<dbReference type="SUPFAM" id="SSF53649">
    <property type="entry name" value="Alkaline phosphatase-like"/>
    <property type="match status" value="1"/>
</dbReference>
<dbReference type="Pfam" id="PF00884">
    <property type="entry name" value="Sulfatase"/>
    <property type="match status" value="1"/>
</dbReference>
<protein>
    <submittedName>
        <fullName evidence="2">Arylsulfatase</fullName>
    </submittedName>
</protein>
<sequence length="552" mass="60929">MGMTENATPTRRDILLTGGSLLAMSAIGAAASTTMSRNAMAQATGKRPNIVVIMADDVGIWNIGAYNRGMMAGRTPHLDKLAAEGMLFTDYYAEASCTAGRANFITGELPVRTGMTTVGQAGSPVGLPAAAPTIATVLRSLGYATGQFGKNHLGDLNEFLPTVHGFDEFFGYLYHLDAMEDPAHPGYPQELLNVVGPRNMVHSWATETDDPTEMPRWGKVGKQKIEDAGTLYPERMKTVDDEIRDLSFKFIDRAKADGKPFFLWLNPTRMHIVTHLSEKYEKMRNSENGWTIHEAGMAQLDDIVGDTMQKLRDMGDDENTIIVFTTDNGTENFTWPDGGQTPFFGGKGTTYEGGFRAPAMVRWPGHVPPGSICNGLMSGLDWFPTLAAAAGSTNIAVELKAGKELNGQTYKVHLDGYDQTSMITGTGPSNRHEIWYFAESVLGAARIDDYKYTFMEQPDGWIGNTVKLDVPTVINLRLDPFERTAFFKGNVGSQEYFEWYKFEFWRFVLVQQKVEELAKTAIEFPPMQKGASFGIDAVKAQIAEAMRKQHAQ</sequence>
<evidence type="ECO:0000259" key="1">
    <source>
        <dbReference type="Pfam" id="PF00884"/>
    </source>
</evidence>
<dbReference type="EMBL" id="SJLU01000003">
    <property type="protein sequence ID" value="TBX96048.1"/>
    <property type="molecule type" value="Genomic_DNA"/>
</dbReference>
<dbReference type="InterPro" id="IPR000917">
    <property type="entry name" value="Sulfatase_N"/>
</dbReference>
<comment type="caution">
    <text evidence="2">The sequence shown here is derived from an EMBL/GenBank/DDBJ whole genome shotgun (WGS) entry which is preliminary data.</text>
</comment>
<dbReference type="Gene3D" id="3.30.1120.10">
    <property type="match status" value="1"/>
</dbReference>
<dbReference type="AlphaFoldDB" id="A0A8G2J2L4"/>
<dbReference type="InterPro" id="IPR006311">
    <property type="entry name" value="TAT_signal"/>
</dbReference>
<dbReference type="PANTHER" id="PTHR43751">
    <property type="entry name" value="SULFATASE"/>
    <property type="match status" value="1"/>
</dbReference>
<dbReference type="Proteomes" id="UP000291866">
    <property type="component" value="Unassembled WGS sequence"/>
</dbReference>
<dbReference type="RefSeq" id="WP_130786960.1">
    <property type="nucleotide sequence ID" value="NZ_SJLU01000003.1"/>
</dbReference>
<dbReference type="CDD" id="cd16142">
    <property type="entry name" value="ARS_like"/>
    <property type="match status" value="1"/>
</dbReference>
<organism evidence="2 3">
    <name type="scientific">Rhizobium leguminosarum bv. viciae</name>
    <dbReference type="NCBI Taxonomy" id="387"/>
    <lineage>
        <taxon>Bacteria</taxon>
        <taxon>Pseudomonadati</taxon>
        <taxon>Pseudomonadota</taxon>
        <taxon>Alphaproteobacteria</taxon>
        <taxon>Hyphomicrobiales</taxon>
        <taxon>Rhizobiaceae</taxon>
        <taxon>Rhizobium/Agrobacterium group</taxon>
        <taxon>Rhizobium</taxon>
    </lineage>
</organism>
<proteinExistence type="predicted"/>
<feature type="domain" description="Sulfatase N-terminal" evidence="1">
    <location>
        <begin position="48"/>
        <end position="391"/>
    </location>
</feature>
<reference evidence="2 3" key="1">
    <citation type="submission" date="2019-02" db="EMBL/GenBank/DDBJ databases">
        <title>The competitiveness to form nodules shapes the capacities of Rhizobium leguminosarum sv viciae communities to promote symbiosis with specific hosts.</title>
        <authorList>
            <person name="Boivin S."/>
            <person name="Lepetit M."/>
        </authorList>
    </citation>
    <scope>NUCLEOTIDE SEQUENCE [LARGE SCALE GENOMIC DNA]</scope>
    <source>
        <strain evidence="2 3">SPF4F3</strain>
    </source>
</reference>
<evidence type="ECO:0000313" key="2">
    <source>
        <dbReference type="EMBL" id="TBX96048.1"/>
    </source>
</evidence>
<accession>A0A8G2J2L4</accession>
<dbReference type="PANTHER" id="PTHR43751:SF2">
    <property type="entry name" value="SULFATASE N-TERMINAL DOMAIN-CONTAINING PROTEIN"/>
    <property type="match status" value="1"/>
</dbReference>
<dbReference type="InterPro" id="IPR017850">
    <property type="entry name" value="Alkaline_phosphatase_core_sf"/>
</dbReference>
<gene>
    <name evidence="2" type="ORF">E0H31_08180</name>
</gene>
<dbReference type="PROSITE" id="PS51318">
    <property type="entry name" value="TAT"/>
    <property type="match status" value="1"/>
</dbReference>
<name>A0A8G2J2L4_RHILV</name>